<protein>
    <submittedName>
        <fullName evidence="2">Uncharacterized protein</fullName>
    </submittedName>
</protein>
<reference evidence="2" key="1">
    <citation type="journal article" date="2023" name="Mol. Phylogenet. Evol.">
        <title>Genome-scale phylogeny and comparative genomics of the fungal order Sordariales.</title>
        <authorList>
            <person name="Hensen N."/>
            <person name="Bonometti L."/>
            <person name="Westerberg I."/>
            <person name="Brannstrom I.O."/>
            <person name="Guillou S."/>
            <person name="Cros-Aarteil S."/>
            <person name="Calhoun S."/>
            <person name="Haridas S."/>
            <person name="Kuo A."/>
            <person name="Mondo S."/>
            <person name="Pangilinan J."/>
            <person name="Riley R."/>
            <person name="LaButti K."/>
            <person name="Andreopoulos B."/>
            <person name="Lipzen A."/>
            <person name="Chen C."/>
            <person name="Yan M."/>
            <person name="Daum C."/>
            <person name="Ng V."/>
            <person name="Clum A."/>
            <person name="Steindorff A."/>
            <person name="Ohm R.A."/>
            <person name="Martin F."/>
            <person name="Silar P."/>
            <person name="Natvig D.O."/>
            <person name="Lalanne C."/>
            <person name="Gautier V."/>
            <person name="Ament-Velasquez S.L."/>
            <person name="Kruys A."/>
            <person name="Hutchinson M.I."/>
            <person name="Powell A.J."/>
            <person name="Barry K."/>
            <person name="Miller A.N."/>
            <person name="Grigoriev I.V."/>
            <person name="Debuchy R."/>
            <person name="Gladieux P."/>
            <person name="Hiltunen Thoren M."/>
            <person name="Johannesson H."/>
        </authorList>
    </citation>
    <scope>NUCLEOTIDE SEQUENCE</scope>
    <source>
        <strain evidence="2">CBS 990.96</strain>
    </source>
</reference>
<feature type="compositionally biased region" description="Basic and acidic residues" evidence="1">
    <location>
        <begin position="601"/>
        <end position="610"/>
    </location>
</feature>
<feature type="region of interest" description="Disordered" evidence="1">
    <location>
        <begin position="1"/>
        <end position="105"/>
    </location>
</feature>
<organism evidence="2 3">
    <name type="scientific">Podospora fimiseda</name>
    <dbReference type="NCBI Taxonomy" id="252190"/>
    <lineage>
        <taxon>Eukaryota</taxon>
        <taxon>Fungi</taxon>
        <taxon>Dikarya</taxon>
        <taxon>Ascomycota</taxon>
        <taxon>Pezizomycotina</taxon>
        <taxon>Sordariomycetes</taxon>
        <taxon>Sordariomycetidae</taxon>
        <taxon>Sordariales</taxon>
        <taxon>Podosporaceae</taxon>
        <taxon>Podospora</taxon>
    </lineage>
</organism>
<feature type="compositionally biased region" description="Basic and acidic residues" evidence="1">
    <location>
        <begin position="245"/>
        <end position="266"/>
    </location>
</feature>
<feature type="compositionally biased region" description="Polar residues" evidence="1">
    <location>
        <begin position="48"/>
        <end position="71"/>
    </location>
</feature>
<evidence type="ECO:0000256" key="1">
    <source>
        <dbReference type="SAM" id="MobiDB-lite"/>
    </source>
</evidence>
<feature type="region of interest" description="Disordered" evidence="1">
    <location>
        <begin position="598"/>
        <end position="617"/>
    </location>
</feature>
<feature type="compositionally biased region" description="Low complexity" evidence="1">
    <location>
        <begin position="1"/>
        <end position="11"/>
    </location>
</feature>
<accession>A0AAN7BK32</accession>
<reference evidence="2" key="2">
    <citation type="submission" date="2023-05" db="EMBL/GenBank/DDBJ databases">
        <authorList>
            <consortium name="Lawrence Berkeley National Laboratory"/>
            <person name="Steindorff A."/>
            <person name="Hensen N."/>
            <person name="Bonometti L."/>
            <person name="Westerberg I."/>
            <person name="Brannstrom I.O."/>
            <person name="Guillou S."/>
            <person name="Cros-Aarteil S."/>
            <person name="Calhoun S."/>
            <person name="Haridas S."/>
            <person name="Kuo A."/>
            <person name="Mondo S."/>
            <person name="Pangilinan J."/>
            <person name="Riley R."/>
            <person name="Labutti K."/>
            <person name="Andreopoulos B."/>
            <person name="Lipzen A."/>
            <person name="Chen C."/>
            <person name="Yanf M."/>
            <person name="Daum C."/>
            <person name="Ng V."/>
            <person name="Clum A."/>
            <person name="Ohm R."/>
            <person name="Martin F."/>
            <person name="Silar P."/>
            <person name="Natvig D."/>
            <person name="Lalanne C."/>
            <person name="Gautier V."/>
            <person name="Ament-Velasquez S.L."/>
            <person name="Kruys A."/>
            <person name="Hutchinson M.I."/>
            <person name="Powell A.J."/>
            <person name="Barry K."/>
            <person name="Miller A.N."/>
            <person name="Grigoriev I.V."/>
            <person name="Debuchy R."/>
            <person name="Gladieux P."/>
            <person name="Thoren M.H."/>
            <person name="Johannesson H."/>
        </authorList>
    </citation>
    <scope>NUCLEOTIDE SEQUENCE</scope>
    <source>
        <strain evidence="2">CBS 990.96</strain>
    </source>
</reference>
<sequence length="617" mass="67516">MSATAALAARHSAIRGLTRVKPPTSHKIKTGSLDASLSEKALAMASSDWRSSGLRTSSVENNRGSSSTASSAFDHPPDEMGSDDLPPLPDNNKETYHRPLRPSEDKPAWEMALSIPSWKLPSTLCSSATGFRDGSSSGSFGLGRLESSAEHVTMVQLKNITPLLVPLNGENIELPNQLCLDITPIHCSTDWEEISLGESEHNTGRPVIGALRKMTARTRVRRLTSEESYDTLDDLRQIMAHERSVIVPRSIEEEPQTEKSSEDRTSTDSGVSGFSDFGISTESQDSFNSAISADQDRFKILLKKIGLAVPQAQYQSRAQTLGSKAQILDPAIIAAKTKENFNIKATDAQRSDDSGYASFQFGRNRLEKSTSSESTSFKKLNPAAAEFKSVARGHPVPVISPKKIMRTPLTNIFPHALDNAESSSHPRSPSKGNGYPPPPVWSPSRRPAPAEQTVPMVPIPVMLASRPLPVIAPPPLPPLFGAEGKINRPYFPVTQKPRDHDPIKQQMYESYLEWRKANEPGYHMKCKMRQAHRVVRQYQSSAVGDDKTMIGDANAEWKAIAEKAKAAASAIAAATEKEKKTREQLVREELKAKIQRAALEASKKEPHHNETSISAAA</sequence>
<feature type="compositionally biased region" description="Polar residues" evidence="1">
    <location>
        <begin position="420"/>
        <end position="431"/>
    </location>
</feature>
<evidence type="ECO:0000313" key="2">
    <source>
        <dbReference type="EMBL" id="KAK4225036.1"/>
    </source>
</evidence>
<dbReference type="EMBL" id="MU865377">
    <property type="protein sequence ID" value="KAK4225036.1"/>
    <property type="molecule type" value="Genomic_DNA"/>
</dbReference>
<feature type="region of interest" description="Disordered" evidence="1">
    <location>
        <begin position="417"/>
        <end position="449"/>
    </location>
</feature>
<comment type="caution">
    <text evidence="2">The sequence shown here is derived from an EMBL/GenBank/DDBJ whole genome shotgun (WGS) entry which is preliminary data.</text>
</comment>
<dbReference type="AlphaFoldDB" id="A0AAN7BK32"/>
<proteinExistence type="predicted"/>
<evidence type="ECO:0000313" key="3">
    <source>
        <dbReference type="Proteomes" id="UP001301958"/>
    </source>
</evidence>
<dbReference type="Proteomes" id="UP001301958">
    <property type="component" value="Unassembled WGS sequence"/>
</dbReference>
<feature type="region of interest" description="Disordered" evidence="1">
    <location>
        <begin position="245"/>
        <end position="275"/>
    </location>
</feature>
<gene>
    <name evidence="2" type="ORF">QBC38DRAFT_369727</name>
</gene>
<keyword evidence="3" id="KW-1185">Reference proteome</keyword>
<name>A0AAN7BK32_9PEZI</name>
<feature type="compositionally biased region" description="Basic and acidic residues" evidence="1">
    <location>
        <begin position="91"/>
        <end position="105"/>
    </location>
</feature>